<dbReference type="Gene3D" id="1.10.357.10">
    <property type="entry name" value="Tetracycline Repressor, domain 2"/>
    <property type="match status" value="1"/>
</dbReference>
<reference evidence="7" key="1">
    <citation type="submission" date="2022-06" db="EMBL/GenBank/DDBJ databases">
        <title>Aquibacillus sp. a new bacterium isolated from soil saline samples.</title>
        <authorList>
            <person name="Galisteo C."/>
            <person name="De La Haba R."/>
            <person name="Sanchez-Porro C."/>
            <person name="Ventosa A."/>
        </authorList>
    </citation>
    <scope>NUCLEOTIDE SEQUENCE</scope>
    <source>
        <strain evidence="7">3ASR75-11</strain>
    </source>
</reference>
<evidence type="ECO:0000256" key="2">
    <source>
        <dbReference type="ARBA" id="ARBA00023015"/>
    </source>
</evidence>
<keyword evidence="2" id="KW-0805">Transcription regulation</keyword>
<dbReference type="Gene3D" id="1.10.10.60">
    <property type="entry name" value="Homeodomain-like"/>
    <property type="match status" value="1"/>
</dbReference>
<dbReference type="GO" id="GO:0000976">
    <property type="term" value="F:transcription cis-regulatory region binding"/>
    <property type="evidence" value="ECO:0007669"/>
    <property type="project" value="TreeGrafter"/>
</dbReference>
<dbReference type="FunFam" id="1.10.10.60:FF:000141">
    <property type="entry name" value="TetR family transcriptional regulator"/>
    <property type="match status" value="1"/>
</dbReference>
<evidence type="ECO:0000256" key="4">
    <source>
        <dbReference type="ARBA" id="ARBA00023163"/>
    </source>
</evidence>
<evidence type="ECO:0000256" key="5">
    <source>
        <dbReference type="PROSITE-ProRule" id="PRU00335"/>
    </source>
</evidence>
<comment type="caution">
    <text evidence="7">The sequence shown here is derived from an EMBL/GenBank/DDBJ whole genome shotgun (WGS) entry which is preliminary data.</text>
</comment>
<keyword evidence="8" id="KW-1185">Reference proteome</keyword>
<dbReference type="AlphaFoldDB" id="A0A9X3WU51"/>
<dbReference type="PANTHER" id="PTHR30055:SF175">
    <property type="entry name" value="HTH-TYPE TRANSCRIPTIONAL REPRESSOR KSTR2"/>
    <property type="match status" value="1"/>
</dbReference>
<protein>
    <submittedName>
        <fullName evidence="7">TetR/AcrR family transcriptional regulator</fullName>
    </submittedName>
</protein>
<name>A0A9X3WU51_9BACI</name>
<dbReference type="SUPFAM" id="SSF46689">
    <property type="entry name" value="Homeodomain-like"/>
    <property type="match status" value="1"/>
</dbReference>
<evidence type="ECO:0000256" key="1">
    <source>
        <dbReference type="ARBA" id="ARBA00022491"/>
    </source>
</evidence>
<evidence type="ECO:0000256" key="3">
    <source>
        <dbReference type="ARBA" id="ARBA00023125"/>
    </source>
</evidence>
<dbReference type="InterPro" id="IPR009057">
    <property type="entry name" value="Homeodomain-like_sf"/>
</dbReference>
<dbReference type="PRINTS" id="PR00455">
    <property type="entry name" value="HTHTETR"/>
</dbReference>
<dbReference type="EMBL" id="JAMQKB010000001">
    <property type="protein sequence ID" value="MDC3423364.1"/>
    <property type="molecule type" value="Genomic_DNA"/>
</dbReference>
<dbReference type="GO" id="GO:0003700">
    <property type="term" value="F:DNA-binding transcription factor activity"/>
    <property type="evidence" value="ECO:0007669"/>
    <property type="project" value="TreeGrafter"/>
</dbReference>
<organism evidence="7 8">
    <name type="scientific">Terrihalobacillus insolitus</name>
    <dbReference type="NCBI Taxonomy" id="2950438"/>
    <lineage>
        <taxon>Bacteria</taxon>
        <taxon>Bacillati</taxon>
        <taxon>Bacillota</taxon>
        <taxon>Bacilli</taxon>
        <taxon>Bacillales</taxon>
        <taxon>Bacillaceae</taxon>
        <taxon>Terrihalobacillus</taxon>
    </lineage>
</organism>
<proteinExistence type="predicted"/>
<evidence type="ECO:0000313" key="7">
    <source>
        <dbReference type="EMBL" id="MDC3423364.1"/>
    </source>
</evidence>
<feature type="DNA-binding region" description="H-T-H motif" evidence="5">
    <location>
        <begin position="42"/>
        <end position="61"/>
    </location>
</feature>
<sequence length="207" mass="23444">MKDKKSRSLGRPRSGELKQPTNEIIINAATQLFLNHGYKQVSVDDVAKQCDVTKATVYYYYPTKAELFTEAMIQMMGQIRDYMNAMLMESKPLRERLLKIAKAHLQATVDIDLEGFMRETRSSLTEEQVIKIQQAEEKMFFAIEAAFSEAIKSGDISQINSKFAAHAYISLLKVGNYRNAKNEGIFPSVDETAEQIVTLLWNGLFGS</sequence>
<feature type="domain" description="HTH tetR-type" evidence="6">
    <location>
        <begin position="19"/>
        <end position="79"/>
    </location>
</feature>
<dbReference type="PANTHER" id="PTHR30055">
    <property type="entry name" value="HTH-TYPE TRANSCRIPTIONAL REGULATOR RUTR"/>
    <property type="match status" value="1"/>
</dbReference>
<dbReference type="Pfam" id="PF00440">
    <property type="entry name" value="TetR_N"/>
    <property type="match status" value="1"/>
</dbReference>
<dbReference type="InterPro" id="IPR036271">
    <property type="entry name" value="Tet_transcr_reg_TetR-rel_C_sf"/>
</dbReference>
<dbReference type="PROSITE" id="PS50977">
    <property type="entry name" value="HTH_TETR_2"/>
    <property type="match status" value="1"/>
</dbReference>
<dbReference type="InterPro" id="IPR050109">
    <property type="entry name" value="HTH-type_TetR-like_transc_reg"/>
</dbReference>
<dbReference type="InterPro" id="IPR001647">
    <property type="entry name" value="HTH_TetR"/>
</dbReference>
<dbReference type="GO" id="GO:0045892">
    <property type="term" value="P:negative regulation of DNA-templated transcription"/>
    <property type="evidence" value="ECO:0007669"/>
    <property type="project" value="UniProtKB-ARBA"/>
</dbReference>
<dbReference type="Proteomes" id="UP001145050">
    <property type="component" value="Unassembled WGS sequence"/>
</dbReference>
<evidence type="ECO:0000259" key="6">
    <source>
        <dbReference type="PROSITE" id="PS50977"/>
    </source>
</evidence>
<keyword evidence="1" id="KW-0678">Repressor</keyword>
<keyword evidence="4" id="KW-0804">Transcription</keyword>
<accession>A0A9X3WU51</accession>
<dbReference type="RefSeq" id="WP_272435049.1">
    <property type="nucleotide sequence ID" value="NZ_JAMQKB010000001.1"/>
</dbReference>
<keyword evidence="3 5" id="KW-0238">DNA-binding</keyword>
<gene>
    <name evidence="7" type="ORF">NC797_02435</name>
</gene>
<evidence type="ECO:0000313" key="8">
    <source>
        <dbReference type="Proteomes" id="UP001145050"/>
    </source>
</evidence>
<dbReference type="SUPFAM" id="SSF48498">
    <property type="entry name" value="Tetracyclin repressor-like, C-terminal domain"/>
    <property type="match status" value="1"/>
</dbReference>